<sequence>MPLYTFNKKQSCIVEKMPQNDLLQAIGIREGVTLSILSRQPFGGPIVIKLNNRSVAIDKNVAQEITARLVS</sequence>
<dbReference type="AlphaFoldDB" id="A0A4V2Q0C3"/>
<evidence type="ECO:0000256" key="1">
    <source>
        <dbReference type="ARBA" id="ARBA00023004"/>
    </source>
</evidence>
<dbReference type="InterPro" id="IPR038157">
    <property type="entry name" value="FeoA_core_dom"/>
</dbReference>
<reference evidence="3 4" key="1">
    <citation type="submission" date="2019-03" db="EMBL/GenBank/DDBJ databases">
        <title>Genomic Encyclopedia of Type Strains, Phase IV (KMG-IV): sequencing the most valuable type-strain genomes for metagenomic binning, comparative biology and taxonomic classification.</title>
        <authorList>
            <person name="Goeker M."/>
        </authorList>
    </citation>
    <scope>NUCLEOTIDE SEQUENCE [LARGE SCALE GENOMIC DNA]</scope>
    <source>
        <strain evidence="3 4">DSM 24176</strain>
    </source>
</reference>
<dbReference type="RefSeq" id="WP_132282166.1">
    <property type="nucleotide sequence ID" value="NZ_SMGQ01000012.1"/>
</dbReference>
<dbReference type="Pfam" id="PF04023">
    <property type="entry name" value="FeoA"/>
    <property type="match status" value="1"/>
</dbReference>
<gene>
    <name evidence="3" type="ORF">EDC19_1442</name>
</gene>
<proteinExistence type="predicted"/>
<dbReference type="Gene3D" id="2.30.30.90">
    <property type="match status" value="1"/>
</dbReference>
<dbReference type="OrthoDB" id="9811076at2"/>
<evidence type="ECO:0000313" key="4">
    <source>
        <dbReference type="Proteomes" id="UP000294545"/>
    </source>
</evidence>
<comment type="caution">
    <text evidence="3">The sequence shown here is derived from an EMBL/GenBank/DDBJ whole genome shotgun (WGS) entry which is preliminary data.</text>
</comment>
<protein>
    <submittedName>
        <fullName evidence="3">Ferrous iron transport protein A</fullName>
    </submittedName>
</protein>
<dbReference type="InterPro" id="IPR007167">
    <property type="entry name" value="Fe-transptr_FeoA-like"/>
</dbReference>
<name>A0A4V2Q0C3_9FIRM</name>
<keyword evidence="4" id="KW-1185">Reference proteome</keyword>
<dbReference type="Proteomes" id="UP000294545">
    <property type="component" value="Unassembled WGS sequence"/>
</dbReference>
<dbReference type="EMBL" id="SMGQ01000012">
    <property type="protein sequence ID" value="TCK93251.1"/>
    <property type="molecule type" value="Genomic_DNA"/>
</dbReference>
<keyword evidence="1" id="KW-0408">Iron</keyword>
<dbReference type="SUPFAM" id="SSF50037">
    <property type="entry name" value="C-terminal domain of transcriptional repressors"/>
    <property type="match status" value="1"/>
</dbReference>
<dbReference type="InterPro" id="IPR008988">
    <property type="entry name" value="Transcriptional_repressor_C"/>
</dbReference>
<evidence type="ECO:0000259" key="2">
    <source>
        <dbReference type="SMART" id="SM00899"/>
    </source>
</evidence>
<accession>A0A4V2Q0C3</accession>
<feature type="domain" description="Ferrous iron transporter FeoA-like" evidence="2">
    <location>
        <begin position="1"/>
        <end position="69"/>
    </location>
</feature>
<organism evidence="3 4">
    <name type="scientific">Natranaerovirga hydrolytica</name>
    <dbReference type="NCBI Taxonomy" id="680378"/>
    <lineage>
        <taxon>Bacteria</taxon>
        <taxon>Bacillati</taxon>
        <taxon>Bacillota</taxon>
        <taxon>Clostridia</taxon>
        <taxon>Lachnospirales</taxon>
        <taxon>Natranaerovirgaceae</taxon>
        <taxon>Natranaerovirga</taxon>
    </lineage>
</organism>
<evidence type="ECO:0000313" key="3">
    <source>
        <dbReference type="EMBL" id="TCK93251.1"/>
    </source>
</evidence>
<dbReference type="GO" id="GO:0046914">
    <property type="term" value="F:transition metal ion binding"/>
    <property type="evidence" value="ECO:0007669"/>
    <property type="project" value="InterPro"/>
</dbReference>
<dbReference type="SMART" id="SM00899">
    <property type="entry name" value="FeoA"/>
    <property type="match status" value="1"/>
</dbReference>